<evidence type="ECO:0000313" key="3">
    <source>
        <dbReference type="Proteomes" id="UP000192907"/>
    </source>
</evidence>
<evidence type="ECO:0000313" key="2">
    <source>
        <dbReference type="EMBL" id="SMF42957.1"/>
    </source>
</evidence>
<sequence length="520" mass="59030">MQTKFIRWTSNLSVFAVMAFSQGGLAEEKTVNDLKEKYLDNVDQDLVKQQILRFTDLARELHEKNQSTASDACDKLETTWSVIEETAQSPDALVEPKSPFQDVVTFGNGSALRFWKIFSGWTKKDWAGDEGQDDEYLGNEIRPYREDSIRDTIRLTHRFGVNIKLSYVPLEGAKELGLTGHYAKRNDCVLGRLSSAVPTSVEDRFTPALSAKFFSDGAKESQVLIAQHDIGGQSWKKDGDGETIIDNNFYTHYLSNRLSFERGALAGVGAFSRFFYTAQYFSRNIFDLDYIFDPRELQANHLANTDVTGLDIAQPKGPRFVWLVAPDAERRDAFAAMAKDDLDFRRHFLAQNGKWKKGETALFVVYGSDTWTYNPEQEAKAIGKFVVNSDFLVSEAADVRLFFKHSIQFQKIPDAEGEESPYTQDYSFEEWTDELFTDDCRLGATAKEVYPKDLVKYYGKGEAAIPATVDFDQGSLDGTFLIGATIDPRSVRFSRDKEWCLAKFIKDRAKDPIQSLFERL</sequence>
<keyword evidence="1" id="KW-0732">Signal</keyword>
<organism evidence="2 3">
    <name type="scientific">Pseudobacteriovorax antillogorgiicola</name>
    <dbReference type="NCBI Taxonomy" id="1513793"/>
    <lineage>
        <taxon>Bacteria</taxon>
        <taxon>Pseudomonadati</taxon>
        <taxon>Bdellovibrionota</taxon>
        <taxon>Oligoflexia</taxon>
        <taxon>Oligoflexales</taxon>
        <taxon>Pseudobacteriovoracaceae</taxon>
        <taxon>Pseudobacteriovorax</taxon>
    </lineage>
</organism>
<gene>
    <name evidence="2" type="ORF">SAMN06296036_11336</name>
</gene>
<dbReference type="Proteomes" id="UP000192907">
    <property type="component" value="Unassembled WGS sequence"/>
</dbReference>
<dbReference type="EMBL" id="FWZT01000013">
    <property type="protein sequence ID" value="SMF42957.1"/>
    <property type="molecule type" value="Genomic_DNA"/>
</dbReference>
<reference evidence="3" key="1">
    <citation type="submission" date="2017-04" db="EMBL/GenBank/DDBJ databases">
        <authorList>
            <person name="Varghese N."/>
            <person name="Submissions S."/>
        </authorList>
    </citation>
    <scope>NUCLEOTIDE SEQUENCE [LARGE SCALE GENOMIC DNA]</scope>
    <source>
        <strain evidence="3">RKEM611</strain>
    </source>
</reference>
<name>A0A1Y6C2S4_9BACT</name>
<dbReference type="AlphaFoldDB" id="A0A1Y6C2S4"/>
<accession>A0A1Y6C2S4</accession>
<proteinExistence type="predicted"/>
<evidence type="ECO:0000256" key="1">
    <source>
        <dbReference type="SAM" id="SignalP"/>
    </source>
</evidence>
<feature type="chain" id="PRO_5012306033" evidence="1">
    <location>
        <begin position="27"/>
        <end position="520"/>
    </location>
</feature>
<keyword evidence="3" id="KW-1185">Reference proteome</keyword>
<protein>
    <submittedName>
        <fullName evidence="2">Uncharacterized protein</fullName>
    </submittedName>
</protein>
<dbReference type="STRING" id="1513793.SAMN06296036_11336"/>
<feature type="signal peptide" evidence="1">
    <location>
        <begin position="1"/>
        <end position="26"/>
    </location>
</feature>